<evidence type="ECO:0000259" key="2">
    <source>
        <dbReference type="Pfam" id="PF13439"/>
    </source>
</evidence>
<dbReference type="RefSeq" id="WP_003440739.1">
    <property type="nucleotide sequence ID" value="NZ_APLF01000009.1"/>
</dbReference>
<protein>
    <submittedName>
        <fullName evidence="3">Group 1 glycosyl transferase</fullName>
    </submittedName>
</protein>
<keyword evidence="4" id="KW-1185">Reference proteome</keyword>
<dbReference type="Pfam" id="PF13439">
    <property type="entry name" value="Glyco_transf_4"/>
    <property type="match status" value="1"/>
</dbReference>
<feature type="domain" description="Glycosyltransferase subfamily 4-like N-terminal" evidence="2">
    <location>
        <begin position="18"/>
        <end position="184"/>
    </location>
</feature>
<reference evidence="3 4" key="1">
    <citation type="journal article" date="2014" name="Genome Biol. Evol.">
        <title>Extensive gene acquisition in the extremely psychrophilic bacterial species Psychroflexus torquis and the link to sea-ice ecosystem specialism.</title>
        <authorList>
            <person name="Feng S."/>
            <person name="Powell S.M."/>
            <person name="Wilson R."/>
            <person name="Bowman J.P."/>
        </authorList>
    </citation>
    <scope>NUCLEOTIDE SEQUENCE [LARGE SCALE GENOMIC DNA]</scope>
    <source>
        <strain evidence="3 4">ACAM 44</strain>
    </source>
</reference>
<feature type="domain" description="Glycosyl transferase family 1" evidence="1">
    <location>
        <begin position="202"/>
        <end position="360"/>
    </location>
</feature>
<dbReference type="eggNOG" id="COG0438">
    <property type="taxonomic scope" value="Bacteria"/>
</dbReference>
<comment type="caution">
    <text evidence="3">The sequence shown here is derived from an EMBL/GenBank/DDBJ whole genome shotgun (WGS) entry which is preliminary data.</text>
</comment>
<dbReference type="AlphaFoldDB" id="N1WUD3"/>
<gene>
    <name evidence="3" type="ORF">pgond44_09626</name>
</gene>
<dbReference type="InterPro" id="IPR028098">
    <property type="entry name" value="Glyco_trans_4-like_N"/>
</dbReference>
<dbReference type="GO" id="GO:0016757">
    <property type="term" value="F:glycosyltransferase activity"/>
    <property type="evidence" value="ECO:0007669"/>
    <property type="project" value="InterPro"/>
</dbReference>
<dbReference type="Proteomes" id="UP000012317">
    <property type="component" value="Unassembled WGS sequence"/>
</dbReference>
<dbReference type="STRING" id="1189619.pgond44_09626"/>
<sequence>MFKRHKVKILFAINNLTYGGIQTQALTLAKEFQKKGAKIYFFWTTKYEEDFVKKELIKNGFNIIDGRFIKDKFWGKYSWRLQRYVPLIKTILLSRFYGFDYVIPYHDNLCHFFGTILPYTGAKKTIFHIRNTVLENKPRQSWYLKKALHNQPVIIANSIHAGLKFQEVYGNSYNLNISTIYNGLRLRNIDHSKNWKSFFGVDRYDFVVSSIANFFKEKDYSTVFKAWKLFLESTNSNAVLLIAGDEGAEGMMKLYKQEVKQLGIDSNVIFLGRSFYNMELLSITNCNILSTQNEGLPNVVIETIGIGAPFIGTNVEGVREVVGENYPIPLFKVGNEEALCQTLTDFFDKKYDLDKIKKYSALRFQKFSTEALIKSYSKIIKV</sequence>
<dbReference type="EMBL" id="APLF01000009">
    <property type="protein sequence ID" value="EMY80812.1"/>
    <property type="molecule type" value="Genomic_DNA"/>
</dbReference>
<dbReference type="Pfam" id="PF00534">
    <property type="entry name" value="Glycos_transf_1"/>
    <property type="match status" value="1"/>
</dbReference>
<keyword evidence="3" id="KW-0808">Transferase</keyword>
<proteinExistence type="predicted"/>
<accession>N1WUD3</accession>
<evidence type="ECO:0000259" key="1">
    <source>
        <dbReference type="Pfam" id="PF00534"/>
    </source>
</evidence>
<evidence type="ECO:0000313" key="3">
    <source>
        <dbReference type="EMBL" id="EMY80812.1"/>
    </source>
</evidence>
<organism evidence="3 4">
    <name type="scientific">Psychroflexus gondwanensis ACAM 44</name>
    <dbReference type="NCBI Taxonomy" id="1189619"/>
    <lineage>
        <taxon>Bacteria</taxon>
        <taxon>Pseudomonadati</taxon>
        <taxon>Bacteroidota</taxon>
        <taxon>Flavobacteriia</taxon>
        <taxon>Flavobacteriales</taxon>
        <taxon>Flavobacteriaceae</taxon>
        <taxon>Psychroflexus</taxon>
    </lineage>
</organism>
<dbReference type="SUPFAM" id="SSF53756">
    <property type="entry name" value="UDP-Glycosyltransferase/glycogen phosphorylase"/>
    <property type="match status" value="1"/>
</dbReference>
<dbReference type="PANTHER" id="PTHR12526">
    <property type="entry name" value="GLYCOSYLTRANSFERASE"/>
    <property type="match status" value="1"/>
</dbReference>
<dbReference type="Gene3D" id="3.40.50.2000">
    <property type="entry name" value="Glycogen Phosphorylase B"/>
    <property type="match status" value="2"/>
</dbReference>
<name>N1WUD3_9FLAO</name>
<evidence type="ECO:0000313" key="4">
    <source>
        <dbReference type="Proteomes" id="UP000012317"/>
    </source>
</evidence>
<dbReference type="InterPro" id="IPR001296">
    <property type="entry name" value="Glyco_trans_1"/>
</dbReference>